<evidence type="ECO:0000256" key="1">
    <source>
        <dbReference type="ARBA" id="ARBA00009156"/>
    </source>
</evidence>
<dbReference type="EMBL" id="ABVL01000035">
    <property type="protein sequence ID" value="EDY16332.1"/>
    <property type="molecule type" value="Genomic_DNA"/>
</dbReference>
<feature type="domain" description="Carbohydrate kinase FGGY N-terminal" evidence="4">
    <location>
        <begin position="3"/>
        <end position="215"/>
    </location>
</feature>
<dbReference type="InterPro" id="IPR018483">
    <property type="entry name" value="Carb_kinase_FGGY_CS"/>
</dbReference>
<evidence type="ECO:0000256" key="3">
    <source>
        <dbReference type="ARBA" id="ARBA00022777"/>
    </source>
</evidence>
<dbReference type="PANTHER" id="PTHR43095">
    <property type="entry name" value="SUGAR KINASE"/>
    <property type="match status" value="1"/>
</dbReference>
<dbReference type="RefSeq" id="WP_006983464.1">
    <property type="nucleotide sequence ID" value="NZ_ABVL01000035.1"/>
</dbReference>
<dbReference type="GO" id="GO:0016301">
    <property type="term" value="F:kinase activity"/>
    <property type="evidence" value="ECO:0007669"/>
    <property type="project" value="UniProtKB-KW"/>
</dbReference>
<organism evidence="5 6">
    <name type="scientific">Chthoniobacter flavus Ellin428</name>
    <dbReference type="NCBI Taxonomy" id="497964"/>
    <lineage>
        <taxon>Bacteria</taxon>
        <taxon>Pseudomonadati</taxon>
        <taxon>Verrucomicrobiota</taxon>
        <taxon>Spartobacteria</taxon>
        <taxon>Chthoniobacterales</taxon>
        <taxon>Chthoniobacteraceae</taxon>
        <taxon>Chthoniobacter</taxon>
    </lineage>
</organism>
<gene>
    <name evidence="5" type="ORF">CfE428DRAFT_6145</name>
</gene>
<dbReference type="eggNOG" id="COG1070">
    <property type="taxonomic scope" value="Bacteria"/>
</dbReference>
<evidence type="ECO:0000313" key="5">
    <source>
        <dbReference type="EMBL" id="EDY16332.1"/>
    </source>
</evidence>
<accession>B4DB54</accession>
<evidence type="ECO:0000256" key="2">
    <source>
        <dbReference type="ARBA" id="ARBA00022679"/>
    </source>
</evidence>
<dbReference type="PANTHER" id="PTHR43095:SF5">
    <property type="entry name" value="XYLULOSE KINASE"/>
    <property type="match status" value="1"/>
</dbReference>
<dbReference type="InterPro" id="IPR050406">
    <property type="entry name" value="FGGY_Carb_Kinase"/>
</dbReference>
<dbReference type="Proteomes" id="UP000005824">
    <property type="component" value="Unassembled WGS sequence"/>
</dbReference>
<sequence>MISLGIDSGTQSTKTIALDLESGKILATASHSYSLIEGLPPGHLEQEPQHWLDAVDITVRAVLEKLGKKKDAVKAIGVSGQQHGFVPLDKKNKVIRPAKLWCDTSTTEQCAQFNEEFGGQDEIIKLAGNAILPGYTAPKILWLKQNEPRNYKALATVLLPHDYINFHLTGERGMEYGDASGTGLLDVREKKWCEPLVEFIDPDLLQALPPLASSRRALWPPPREPA</sequence>
<keyword evidence="6" id="KW-1185">Reference proteome</keyword>
<proteinExistence type="inferred from homology"/>
<dbReference type="Gene3D" id="3.30.420.40">
    <property type="match status" value="1"/>
</dbReference>
<dbReference type="SUPFAM" id="SSF53067">
    <property type="entry name" value="Actin-like ATPase domain"/>
    <property type="match status" value="1"/>
</dbReference>
<dbReference type="STRING" id="497964.CfE428DRAFT_6145"/>
<dbReference type="InParanoid" id="B4DB54"/>
<name>B4DB54_9BACT</name>
<dbReference type="InterPro" id="IPR018484">
    <property type="entry name" value="FGGY_N"/>
</dbReference>
<dbReference type="AlphaFoldDB" id="B4DB54"/>
<evidence type="ECO:0000313" key="6">
    <source>
        <dbReference type="Proteomes" id="UP000005824"/>
    </source>
</evidence>
<comment type="similarity">
    <text evidence="1">Belongs to the FGGY kinase family.</text>
</comment>
<dbReference type="PROSITE" id="PS00933">
    <property type="entry name" value="FGGY_KINASES_1"/>
    <property type="match status" value="1"/>
</dbReference>
<dbReference type="InterPro" id="IPR043129">
    <property type="entry name" value="ATPase_NBD"/>
</dbReference>
<comment type="caution">
    <text evidence="5">The sequence shown here is derived from an EMBL/GenBank/DDBJ whole genome shotgun (WGS) entry which is preliminary data.</text>
</comment>
<dbReference type="GO" id="GO:0016773">
    <property type="term" value="F:phosphotransferase activity, alcohol group as acceptor"/>
    <property type="evidence" value="ECO:0007669"/>
    <property type="project" value="InterPro"/>
</dbReference>
<keyword evidence="3 5" id="KW-0418">Kinase</keyword>
<dbReference type="Pfam" id="PF00370">
    <property type="entry name" value="FGGY_N"/>
    <property type="match status" value="1"/>
</dbReference>
<evidence type="ECO:0000259" key="4">
    <source>
        <dbReference type="Pfam" id="PF00370"/>
    </source>
</evidence>
<protein>
    <submittedName>
        <fullName evidence="5">Carbohydrate kinase FGGY</fullName>
    </submittedName>
</protein>
<reference evidence="5 6" key="1">
    <citation type="journal article" date="2011" name="J. Bacteriol.">
        <title>Genome sequence of Chthoniobacter flavus Ellin428, an aerobic heterotrophic soil bacterium.</title>
        <authorList>
            <person name="Kant R."/>
            <person name="van Passel M.W."/>
            <person name="Palva A."/>
            <person name="Lucas S."/>
            <person name="Lapidus A."/>
            <person name="Glavina Del Rio T."/>
            <person name="Dalin E."/>
            <person name="Tice H."/>
            <person name="Bruce D."/>
            <person name="Goodwin L."/>
            <person name="Pitluck S."/>
            <person name="Larimer F.W."/>
            <person name="Land M.L."/>
            <person name="Hauser L."/>
            <person name="Sangwan P."/>
            <person name="de Vos W.M."/>
            <person name="Janssen P.H."/>
            <person name="Smidt H."/>
        </authorList>
    </citation>
    <scope>NUCLEOTIDE SEQUENCE [LARGE SCALE GENOMIC DNA]</scope>
    <source>
        <strain evidence="5 6">Ellin428</strain>
    </source>
</reference>
<keyword evidence="2" id="KW-0808">Transferase</keyword>
<dbReference type="GO" id="GO:0005975">
    <property type="term" value="P:carbohydrate metabolic process"/>
    <property type="evidence" value="ECO:0007669"/>
    <property type="project" value="InterPro"/>
</dbReference>